<feature type="region of interest" description="Disordered" evidence="6">
    <location>
        <begin position="1405"/>
        <end position="1426"/>
    </location>
</feature>
<evidence type="ECO:0000256" key="5">
    <source>
        <dbReference type="ARBA" id="ARBA00023157"/>
    </source>
</evidence>
<reference evidence="8" key="1">
    <citation type="submission" date="2019-03" db="EMBL/GenBank/DDBJ databases">
        <title>Single cell metagenomics reveals metabolic interactions within the superorganism composed of flagellate Streblomastix strix and complex community of Bacteroidetes bacteria on its surface.</title>
        <authorList>
            <person name="Treitli S.C."/>
            <person name="Kolisko M."/>
            <person name="Husnik F."/>
            <person name="Keeling P."/>
            <person name="Hampl V."/>
        </authorList>
    </citation>
    <scope>NUCLEOTIDE SEQUENCE</scope>
    <source>
        <strain evidence="8">STM</strain>
    </source>
</reference>
<dbReference type="EMBL" id="SNRY01000007">
    <property type="protein sequence ID" value="KAA6351923.1"/>
    <property type="molecule type" value="Genomic_DNA"/>
</dbReference>
<evidence type="ECO:0000256" key="3">
    <source>
        <dbReference type="ARBA" id="ARBA00022729"/>
    </source>
</evidence>
<comment type="cofactor">
    <cofactor evidence="1">
        <name>Ca(2+)</name>
        <dbReference type="ChEBI" id="CHEBI:29108"/>
    </cofactor>
</comment>
<dbReference type="InterPro" id="IPR006558">
    <property type="entry name" value="LamG-like"/>
</dbReference>
<keyword evidence="4" id="KW-0106">Calcium</keyword>
<dbReference type="Pfam" id="PF18962">
    <property type="entry name" value="Por_Secre_tail"/>
    <property type="match status" value="1"/>
</dbReference>
<dbReference type="GO" id="GO:0046872">
    <property type="term" value="F:metal ion binding"/>
    <property type="evidence" value="ECO:0007669"/>
    <property type="project" value="UniProtKB-KW"/>
</dbReference>
<dbReference type="SMART" id="SM00560">
    <property type="entry name" value="LamGL"/>
    <property type="match status" value="2"/>
</dbReference>
<feature type="compositionally biased region" description="Low complexity" evidence="6">
    <location>
        <begin position="1410"/>
        <end position="1419"/>
    </location>
</feature>
<dbReference type="PANTHER" id="PTHR19277">
    <property type="entry name" value="PENTRAXIN"/>
    <property type="match status" value="1"/>
</dbReference>
<evidence type="ECO:0000313" key="8">
    <source>
        <dbReference type="EMBL" id="KAA6351923.1"/>
    </source>
</evidence>
<feature type="domain" description="LamG-like jellyroll fold" evidence="7">
    <location>
        <begin position="644"/>
        <end position="765"/>
    </location>
</feature>
<organism evidence="8">
    <name type="scientific">termite gut metagenome</name>
    <dbReference type="NCBI Taxonomy" id="433724"/>
    <lineage>
        <taxon>unclassified sequences</taxon>
        <taxon>metagenomes</taxon>
        <taxon>organismal metagenomes</taxon>
    </lineage>
</organism>
<dbReference type="NCBIfam" id="TIGR04183">
    <property type="entry name" value="Por_Secre_tail"/>
    <property type="match status" value="1"/>
</dbReference>
<evidence type="ECO:0000256" key="6">
    <source>
        <dbReference type="SAM" id="MobiDB-lite"/>
    </source>
</evidence>
<dbReference type="InterPro" id="IPR051360">
    <property type="entry name" value="Neuronal_Pentraxin_Related"/>
</dbReference>
<accession>A0A5J4T2N5</accession>
<proteinExistence type="predicted"/>
<dbReference type="SUPFAM" id="SSF49899">
    <property type="entry name" value="Concanavalin A-like lectins/glucanases"/>
    <property type="match status" value="3"/>
</dbReference>
<dbReference type="Pfam" id="PF13385">
    <property type="entry name" value="Laminin_G_3"/>
    <property type="match status" value="3"/>
</dbReference>
<name>A0A5J4T2N5_9ZZZZ</name>
<keyword evidence="2" id="KW-0479">Metal-binding</keyword>
<dbReference type="PANTHER" id="PTHR19277:SF125">
    <property type="entry name" value="B6"/>
    <property type="match status" value="1"/>
</dbReference>
<evidence type="ECO:0000256" key="1">
    <source>
        <dbReference type="ARBA" id="ARBA00001913"/>
    </source>
</evidence>
<sequence length="3185" mass="353102">MKNYLKIQRTEINYFYLSVRKNLLTACLLLVSGVVALAQDIHDSDISFENHLTSGYITVKIPIYDDNYSDEYIHPTYDGSYIDINNERCMDFRSGDQTNTNWYWVNAWLKSGHCAQGNNTRNGRGFINIGSRTRLEVNTSGTKTIAEFRYYIPSKWLGKELSVHVRLEIWRNGSSNYTLNKYITFDTNTNYADPTLTPTLATSNSKHYTVTGQISSTTGSTNRYYGQGATASTEFSGSTFSFDVPIQEANRDIPASVKYVVSTACGNEQSTTKTSTITIPGYPIPKNMSITNSGTGKVRLNWEMATTGSISGNFIIQRADNLEFLNAQTIVSDLGINYRSYEEDISNFNLNGTYYYRIHRSSDPSGWGWTAGVSASTVISSNHKVIAPNSAHVTLDADQRHAKITWDYDDGIWSSNSKVYISRINMTTGGTKELIEVPNNSTGTVKEYTDELYLMCNNYKYEVQVKPGASAYIVAEPVTTAENVIPVENGNLSSLTVSKGYFSDRVELEWTTDGGPLNEFSIQRRERGTNNDFLQIDKVTASNATTFYQYVDNRLPAGILFDYKVTGIINCAGTLLSTDPLLDVGFRTPTGDIYGRVTFENGQAVENVELNVTTEVPIDSKSLEFTTGAVATVDSTYFLKNATDSISLQAWIAPSATTGLQKVISKDGMYELGIDNNRFYFKAETTTILTDTLLVSSVLSAGDFIHLTGVYDNSNLSVYVNGRLIKTAAFSSTITENDNPVTLGGGDYAGVIDEVRIWDKPLTADDVLRDYNRYLTGEETGLAAYYTFNYAIETEFYDLSYQSTKYNENHGKLGAGVTLSSNVPTRDQLGNKGITAADGSYAVRSIPYKGNGTSYQIIPRMGIHRFESEREVRFIGPGAQSHTVNFIDKSSFRVAGFVTYENSTIPVAGVNFAIDGKIALKSNGTPEETDALGAFAIQVPVGTHEVKATKANHTFVNDGRITDQYLQDRNYQDAVSGLELEDNTTIKYIGRVAGGTIQEEFLVGHSLSTNNLSDGIKVTLNYGSPAYSFDNRTITETHFQPSNQTKAYSNKVEYSENNVTIFVNDTTGEFVAHVIPEQFTINVNAGYHLDIPGSGSTVNFSHQFPLQDEVYQYTDSIQQPDESWKKVNYSDTVHFQMKQKFIKRYSPQVRMLQLDKTRKTVEYFGTDTTRVTNLIGAVSTIPLYNPTSKTYTFDQPVFVQYQDYQFKIEIFEQYNHYNVSGAILSTDEVATQDAKIKFNNDLADTDGRATELEADDKGVATYSFKAGDPEMTSGIRNINASITYGKADNATTIPWVHPASFPNGSAYLLGSRQLGTDFVTAGPDKIMTVLRDPPGSSSYSYLEKGITFSESSTYTGSIANEGSEMWTSEVEEAVITFTGVGAGVINTVAEAESGATIGIVHSEEYQGQETHSSSTTTTTRFQTGDSEDYVGPDADVYIGYSTNVTIGATENVTLISRENYDNAGGSYGSPYALSDDWAIIKNKGLSASQSFSTLFAYPQSHIENRLIPGLEELRNSILLLPSEYTESQLQAAASGTKMVYYLSLLNADHADFGKTNSDNSFDGPNYKIIYDSNLATVADTIRSINQSIERWEKQLADNEKKKTEAVLLQNYSFHGGSSVEYSESYSTGSTYEDSFSIMVGLAGNNDWAFGAGPAKLKFELEEQVTTTHGGTFTSEYEGSHSKGFVLADNGNDYLTVDVCNEKSNEVEFGGFEIDPTTGLPIIIEYYPSFIFKTRGGATSCPYEGEYLTKYYKPGEYKINESTLQIEVPGIDMPVKFIENVPSGETAKPLIWLRNNSEVHEDVWYTLKIDNQSNPNGATFFIDGAPIGNGLEFFIPAGETLIKTLEIGKGREMNYDDLQLVLHSQCQEEISDTVTFTIHFVPSCSDVNIKKPSNNWTFNTKLPTMNVNGVEELYLDVQINGFNVNYDNFNRIEFQYKSAAQSDDEWTTLMNYYNDSTFYKAAIENGLNAEMILSSYAGTIPYRLIMKEPNFPDQRYDLRAVSVCLINNEEVRNESEIRSGIKDTYLPRLFGNPQPTNGILTIDDDVRLNFNEPIAEGLLTRHNFSVQGVRNGSISDHSVSVDFDGTNDYLETEFEKSFEGKDVTVEFWVQTDQLQNATLFSHGNTNESLEVSLTADKHLKVNLGTSTITSVETIAFDPGSWAHVAVVCEADGHLTAYYNYQAVINRITTDAYNANGNLVLGKSIKTGGSPFRGKMHNVLVWEKALTTDEIQLNSLTQLSGLESGLMAYYPMNEGKGTTLQDKARGATFLINGAKWALPDGFAVTTDGSDYLKLATGSAAIQKDMDFTIEFWFKGAAGQKNATLFSNGRGDGQGERDSDYLFNVGFDENSKLSFTHNKVKTVVNGDYLDNNWHHFAIGASRAIGRAQIYMDGKLNTFIDASAIGGISSTNMFVGARGWYSSDDASSLKVDNYFKGQFDDLRFWELYRNERLVSENNNAKLSGKEIGLIHYYPFDTYIDWQGQRLLEFTNRDMRIASGPNPETDSLLIVGSTSDLVRTKDIAPLKDAGPVESLSFDFVTNNDALIINLTEAEYKVAKTIVTFTVTDVRDVNGNSIASPITWSAYIDRNQLKWSEDRLNLTKKAYEPLEFTVRAVNSGGSIQHYTIDNLPAWLDVTPSSGVVNPISYEEIHFTVNEGLNIGSYNEVIYLTNESNVSEALTLNLTVTGEKPNWTVNPANFQYNMSVFGKMRFNNIFSADKGDMLAAFDLNGKCIGVTTSTYDKALDMWYALFTVYNNEKKTNNLEFRMWDASSGKIYKAIPDVDIHFTNDTIYGTPKQPVIFDGKEIFYHNIALNSGWNWISFNLANSDLKDVNKTLSTGKWSANDIVKILEIFDSYSVAQKKWTGTLSQKGGFNNTSMFLINSDNVQIISVPGLAIDTKTVPITVKGNRQWNYISYLPSINTTVNEALAGYDAQEGDVVKSQNSFAMYSQNRWTGNLIYMEANKGYMLRRTANNDVTFIYPSTSGSLNNLRSGSSNNADNAIKYTNRNYAENMNVVATSDNLQEGDRILAYMEGDLRGVGEYFSGHDKALSFITITGNETHSNIRFELQRNGEIVGATNVDFSFVPNTVTGTIDLPVVLNFDQAANRAAVYPNPFQKEFKIIIPAEKGASIDVKVTDVAGRMILTQNKKATFSGENQFAIDGSAFANGIYIVKITTANGTSATIVEKIK</sequence>
<evidence type="ECO:0000256" key="2">
    <source>
        <dbReference type="ARBA" id="ARBA00022723"/>
    </source>
</evidence>
<keyword evidence="5" id="KW-1015">Disulfide bond</keyword>
<dbReference type="InterPro" id="IPR026444">
    <property type="entry name" value="Secre_tail"/>
</dbReference>
<gene>
    <name evidence="8" type="ORF">EZS27_000720</name>
</gene>
<feature type="domain" description="LamG-like jellyroll fold" evidence="7">
    <location>
        <begin position="2100"/>
        <end position="2227"/>
    </location>
</feature>
<dbReference type="Gene3D" id="2.60.120.200">
    <property type="match status" value="3"/>
</dbReference>
<protein>
    <recommendedName>
        <fullName evidence="7">LamG-like jellyroll fold domain-containing protein</fullName>
    </recommendedName>
</protein>
<comment type="caution">
    <text evidence="8">The sequence shown here is derived from an EMBL/GenBank/DDBJ whole genome shotgun (WGS) entry which is preliminary data.</text>
</comment>
<evidence type="ECO:0000256" key="4">
    <source>
        <dbReference type="ARBA" id="ARBA00022837"/>
    </source>
</evidence>
<dbReference type="InterPro" id="IPR013320">
    <property type="entry name" value="ConA-like_dom_sf"/>
</dbReference>
<evidence type="ECO:0000259" key="7">
    <source>
        <dbReference type="SMART" id="SM00560"/>
    </source>
</evidence>
<keyword evidence="3" id="KW-0732">Signal</keyword>